<feature type="region of interest" description="Disordered" evidence="16">
    <location>
        <begin position="677"/>
        <end position="743"/>
    </location>
</feature>
<dbReference type="GO" id="GO:0008270">
    <property type="term" value="F:zinc ion binding"/>
    <property type="evidence" value="ECO:0007669"/>
    <property type="project" value="UniProtKB-KW"/>
</dbReference>
<dbReference type="Proteomes" id="UP001375240">
    <property type="component" value="Unassembled WGS sequence"/>
</dbReference>
<feature type="domain" description="PAS" evidence="17">
    <location>
        <begin position="276"/>
        <end position="298"/>
    </location>
</feature>
<dbReference type="SUPFAM" id="SSF57716">
    <property type="entry name" value="Glucocorticoid receptor-like (DNA-binding domain)"/>
    <property type="match status" value="1"/>
</dbReference>
<evidence type="ECO:0000256" key="13">
    <source>
        <dbReference type="ARBA" id="ARBA00023163"/>
    </source>
</evidence>
<dbReference type="PROSITE" id="PS00344">
    <property type="entry name" value="GATA_ZN_FINGER_1"/>
    <property type="match status" value="1"/>
</dbReference>
<dbReference type="NCBIfam" id="TIGR00229">
    <property type="entry name" value="sensory_box"/>
    <property type="match status" value="1"/>
</dbReference>
<dbReference type="CDD" id="cd00202">
    <property type="entry name" value="ZnF_GATA"/>
    <property type="match status" value="1"/>
</dbReference>
<comment type="caution">
    <text evidence="19">The sequence shown here is derived from an EMBL/GenBank/DDBJ whole genome shotgun (WGS) entry which is preliminary data.</text>
</comment>
<feature type="compositionally biased region" description="Low complexity" evidence="16">
    <location>
        <begin position="881"/>
        <end position="901"/>
    </location>
</feature>
<proteinExistence type="predicted"/>
<evidence type="ECO:0000256" key="1">
    <source>
        <dbReference type="ARBA" id="ARBA00022543"/>
    </source>
</evidence>
<feature type="region of interest" description="Disordered" evidence="16">
    <location>
        <begin position="833"/>
        <end position="945"/>
    </location>
</feature>
<dbReference type="GO" id="GO:0009881">
    <property type="term" value="F:photoreceptor activity"/>
    <property type="evidence" value="ECO:0007669"/>
    <property type="project" value="UniProtKB-KW"/>
</dbReference>
<keyword evidence="3" id="KW-0285">Flavoprotein</keyword>
<evidence type="ECO:0000256" key="11">
    <source>
        <dbReference type="ARBA" id="ARBA00023125"/>
    </source>
</evidence>
<keyword evidence="6" id="KW-0677">Repeat</keyword>
<keyword evidence="12" id="KW-0010">Activator</keyword>
<dbReference type="PANTHER" id="PTHR47429">
    <property type="entry name" value="PROTEIN TWIN LOV 1"/>
    <property type="match status" value="1"/>
</dbReference>
<reference evidence="19 20" key="1">
    <citation type="submission" date="2019-10" db="EMBL/GenBank/DDBJ databases">
        <authorList>
            <person name="Palmer J.M."/>
        </authorList>
    </citation>
    <scope>NUCLEOTIDE SEQUENCE [LARGE SCALE GENOMIC DNA]</scope>
    <source>
        <strain evidence="19 20">TWF696</strain>
    </source>
</reference>
<feature type="compositionally biased region" description="Polar residues" evidence="16">
    <location>
        <begin position="679"/>
        <end position="697"/>
    </location>
</feature>
<evidence type="ECO:0000259" key="17">
    <source>
        <dbReference type="PROSITE" id="PS50112"/>
    </source>
</evidence>
<evidence type="ECO:0000256" key="2">
    <source>
        <dbReference type="ARBA" id="ARBA00022606"/>
    </source>
</evidence>
<feature type="compositionally biased region" description="Low complexity" evidence="16">
    <location>
        <begin position="928"/>
        <end position="937"/>
    </location>
</feature>
<dbReference type="InterPro" id="IPR013655">
    <property type="entry name" value="PAS_fold_3"/>
</dbReference>
<evidence type="ECO:0000256" key="10">
    <source>
        <dbReference type="ARBA" id="ARBA00023015"/>
    </source>
</evidence>
<keyword evidence="7 15" id="KW-0863">Zinc-finger</keyword>
<feature type="domain" description="PAS" evidence="17">
    <location>
        <begin position="579"/>
        <end position="631"/>
    </location>
</feature>
<evidence type="ECO:0000256" key="14">
    <source>
        <dbReference type="ARBA" id="ARBA00023170"/>
    </source>
</evidence>
<sequence length="945" mass="103780">MDPNDMVTVDEMEDIYTLFPTEMQGAVMPTSQAMSGLRHPSIAGTTMEDVTATLGPVLDDNMDTAATLLAQNDMEDAIMEESMQEMRRQSMAGYPMAYNPFAGLADAQPALDLGLQPLTTTGLPMVTNTFESPLFISPQTTTAAPPGLLDMANFTEPLIMPPQLQTFDPALPPEVQSRQNSLVDVMDTTPVTLPPQIMPPVAAQAPQIPTTQSGRQTAPFNTMSIKMDTIYSTSGFDMVGVLMRVATRPNPKINIGAVDMSCAFVVCDVRKYDMPIVYCSATFERLTGYTKHEILGRNCRFLQSPTGDVERGAKRKYVDEESVRYLKQQCDEMDEAQVSLINYRKGGQPFMNLLTTIPITWDNTDIVYIVGFQVDLVDHPGSIMNKNRDGTIQINYQHREPPSYYLQPPPESRQQAPGTTICKEDVSRVLQSLGGVDTDMARRLWDKILLENTDDVVHVLSLKGLFMYCSPSIRSVLEYDPSELVGTALSSVCHPSDIVPVTRDLKDTSTGSMVNIVFRIRRKYTGYVWFESHGSLHIEQGKGRKCIILVGRERPVYKLPWKEVHASGGIGENEMWSKVSISGMFLYVPSNSKTLLDRDPDELIGTSIQALMRQESRPELNKALDTTRSGKRMTVKHELQNRRGQYLQAITTFYPDVGDQRRKPTFVIAQTRLIKHTRNSANSGRSTVSDSGSATPKNPTPAWSVASSSLDRTAAQGPADDRPAVPDNSNAPRAGDSEDQEENLFDELKTTRSSSWQFELRQMQKTNKKLTEECATLIQMKKRRKRKKGADALEKDCANCHTKNTPEWRRGPSGKRDLCNSCGLRYAKLMGRVSPRNTQGSNSNIGEVQTVADTNTISVTSNPDGPSPRTEAPISRTNSGAEQAITAAASTAASTEQPTPASEQPTPGDAQKEAATAPPASTTPPAPAVSTAPSETTVPAASATK</sequence>
<evidence type="ECO:0000256" key="15">
    <source>
        <dbReference type="PROSITE-ProRule" id="PRU00094"/>
    </source>
</evidence>
<feature type="compositionally biased region" description="Polar residues" evidence="16">
    <location>
        <begin position="835"/>
        <end position="864"/>
    </location>
</feature>
<keyword evidence="5" id="KW-0479">Metal-binding</keyword>
<dbReference type="InterPro" id="IPR001610">
    <property type="entry name" value="PAC"/>
</dbReference>
<dbReference type="SMART" id="SM00401">
    <property type="entry name" value="ZnF_GATA"/>
    <property type="match status" value="1"/>
</dbReference>
<keyword evidence="8" id="KW-0862">Zinc</keyword>
<evidence type="ECO:0000259" key="18">
    <source>
        <dbReference type="PROSITE" id="PS50114"/>
    </source>
</evidence>
<evidence type="ECO:0000256" key="4">
    <source>
        <dbReference type="ARBA" id="ARBA00022643"/>
    </source>
</evidence>
<feature type="domain" description="PAS" evidence="17">
    <location>
        <begin position="449"/>
        <end position="512"/>
    </location>
</feature>
<dbReference type="Pfam" id="PF00320">
    <property type="entry name" value="GATA"/>
    <property type="match status" value="1"/>
</dbReference>
<keyword evidence="11" id="KW-0238">DNA-binding</keyword>
<dbReference type="Pfam" id="PF08447">
    <property type="entry name" value="PAS_3"/>
    <property type="match status" value="1"/>
</dbReference>
<dbReference type="AlphaFoldDB" id="A0AAV9VCM0"/>
<dbReference type="PROSITE" id="PS50114">
    <property type="entry name" value="GATA_ZN_FINGER_2"/>
    <property type="match status" value="1"/>
</dbReference>
<dbReference type="CDD" id="cd00130">
    <property type="entry name" value="PAS"/>
    <property type="match status" value="3"/>
</dbReference>
<dbReference type="GO" id="GO:0005634">
    <property type="term" value="C:nucleus"/>
    <property type="evidence" value="ECO:0007669"/>
    <property type="project" value="TreeGrafter"/>
</dbReference>
<keyword evidence="1" id="KW-0600">Photoreceptor protein</keyword>
<evidence type="ECO:0000256" key="5">
    <source>
        <dbReference type="ARBA" id="ARBA00022723"/>
    </source>
</evidence>
<keyword evidence="14 19" id="KW-0675">Receptor</keyword>
<dbReference type="SUPFAM" id="SSF55785">
    <property type="entry name" value="PYP-like sensor domain (PAS domain)"/>
    <property type="match status" value="3"/>
</dbReference>
<keyword evidence="9" id="KW-0157">Chromophore</keyword>
<evidence type="ECO:0000256" key="3">
    <source>
        <dbReference type="ARBA" id="ARBA00022630"/>
    </source>
</evidence>
<evidence type="ECO:0000256" key="16">
    <source>
        <dbReference type="SAM" id="MobiDB-lite"/>
    </source>
</evidence>
<dbReference type="InterPro" id="IPR000679">
    <property type="entry name" value="Znf_GATA"/>
</dbReference>
<gene>
    <name evidence="19" type="primary">WC1</name>
    <name evidence="19" type="ORF">TWF696_000739</name>
</gene>
<name>A0AAV9VCM0_9PEZI</name>
<dbReference type="InterPro" id="IPR000014">
    <property type="entry name" value="PAS"/>
</dbReference>
<keyword evidence="20" id="KW-1185">Reference proteome</keyword>
<dbReference type="PROSITE" id="PS50112">
    <property type="entry name" value="PAS"/>
    <property type="match status" value="3"/>
</dbReference>
<protein>
    <submittedName>
        <fullName evidence="19">Blue light receptor</fullName>
    </submittedName>
</protein>
<evidence type="ECO:0000313" key="20">
    <source>
        <dbReference type="Proteomes" id="UP001375240"/>
    </source>
</evidence>
<keyword evidence="2" id="KW-0716">Sensory transduction</keyword>
<dbReference type="Pfam" id="PF13426">
    <property type="entry name" value="PAS_9"/>
    <property type="match status" value="1"/>
</dbReference>
<dbReference type="InterPro" id="IPR013088">
    <property type="entry name" value="Znf_NHR/GATA"/>
</dbReference>
<dbReference type="PANTHER" id="PTHR47429:SF7">
    <property type="entry name" value="GATA-FACTOR"/>
    <property type="match status" value="1"/>
</dbReference>
<evidence type="ECO:0000313" key="19">
    <source>
        <dbReference type="EMBL" id="KAK6359589.1"/>
    </source>
</evidence>
<evidence type="ECO:0000256" key="12">
    <source>
        <dbReference type="ARBA" id="ARBA00023159"/>
    </source>
</evidence>
<dbReference type="EMBL" id="JAVHNQ010000001">
    <property type="protein sequence ID" value="KAK6359589.1"/>
    <property type="molecule type" value="Genomic_DNA"/>
</dbReference>
<evidence type="ECO:0000256" key="9">
    <source>
        <dbReference type="ARBA" id="ARBA00022991"/>
    </source>
</evidence>
<dbReference type="SMART" id="SM00091">
    <property type="entry name" value="PAS"/>
    <property type="match status" value="3"/>
</dbReference>
<dbReference type="Gene3D" id="3.30.50.10">
    <property type="entry name" value="Erythroid Transcription Factor GATA-1, subunit A"/>
    <property type="match status" value="1"/>
</dbReference>
<accession>A0AAV9VCM0</accession>
<dbReference type="GO" id="GO:0043565">
    <property type="term" value="F:sequence-specific DNA binding"/>
    <property type="evidence" value="ECO:0007669"/>
    <property type="project" value="InterPro"/>
</dbReference>
<evidence type="ECO:0000256" key="7">
    <source>
        <dbReference type="ARBA" id="ARBA00022771"/>
    </source>
</evidence>
<dbReference type="GO" id="GO:0006355">
    <property type="term" value="P:regulation of DNA-templated transcription"/>
    <property type="evidence" value="ECO:0007669"/>
    <property type="project" value="InterPro"/>
</dbReference>
<feature type="domain" description="GATA-type" evidence="18">
    <location>
        <begin position="791"/>
        <end position="826"/>
    </location>
</feature>
<dbReference type="FunFam" id="3.30.450.20:FF:000063">
    <property type="entry name" value="White collar 1 protein"/>
    <property type="match status" value="1"/>
</dbReference>
<dbReference type="FunFam" id="3.30.450.20:FF:000064">
    <property type="entry name" value="Vivid PAS protein VVD"/>
    <property type="match status" value="1"/>
</dbReference>
<evidence type="ECO:0000256" key="6">
    <source>
        <dbReference type="ARBA" id="ARBA00022737"/>
    </source>
</evidence>
<evidence type="ECO:0000256" key="8">
    <source>
        <dbReference type="ARBA" id="ARBA00022833"/>
    </source>
</evidence>
<keyword evidence="4" id="KW-0288">FMN</keyword>
<dbReference type="SMART" id="SM00086">
    <property type="entry name" value="PAC"/>
    <property type="match status" value="2"/>
</dbReference>
<keyword evidence="10" id="KW-0805">Transcription regulation</keyword>
<dbReference type="Gene3D" id="3.30.450.20">
    <property type="entry name" value="PAS domain"/>
    <property type="match status" value="3"/>
</dbReference>
<organism evidence="19 20">
    <name type="scientific">Orbilia brochopaga</name>
    <dbReference type="NCBI Taxonomy" id="3140254"/>
    <lineage>
        <taxon>Eukaryota</taxon>
        <taxon>Fungi</taxon>
        <taxon>Dikarya</taxon>
        <taxon>Ascomycota</taxon>
        <taxon>Pezizomycotina</taxon>
        <taxon>Orbiliomycetes</taxon>
        <taxon>Orbiliales</taxon>
        <taxon>Orbiliaceae</taxon>
        <taxon>Orbilia</taxon>
    </lineage>
</organism>
<dbReference type="InterPro" id="IPR035965">
    <property type="entry name" value="PAS-like_dom_sf"/>
</dbReference>
<keyword evidence="13" id="KW-0804">Transcription</keyword>